<protein>
    <recommendedName>
        <fullName evidence="12">LexA repressor</fullName>
        <ecNumber evidence="12">3.4.21.88</ecNumber>
    </recommendedName>
</protein>
<dbReference type="Pfam" id="PF01726">
    <property type="entry name" value="LexA_DNA_bind"/>
    <property type="match status" value="1"/>
</dbReference>
<comment type="similarity">
    <text evidence="1 12 13">Belongs to the peptidase S24 family.</text>
</comment>
<dbReference type="AlphaFoldDB" id="A0A2Z6DYH0"/>
<evidence type="ECO:0000256" key="13">
    <source>
        <dbReference type="RuleBase" id="RU003991"/>
    </source>
</evidence>
<dbReference type="Pfam" id="PF00717">
    <property type="entry name" value="Peptidase_S24"/>
    <property type="match status" value="1"/>
</dbReference>
<dbReference type="PRINTS" id="PR00726">
    <property type="entry name" value="LEXASERPTASE"/>
</dbReference>
<evidence type="ECO:0000259" key="15">
    <source>
        <dbReference type="Pfam" id="PF01726"/>
    </source>
</evidence>
<dbReference type="GO" id="GO:0003677">
    <property type="term" value="F:DNA binding"/>
    <property type="evidence" value="ECO:0007669"/>
    <property type="project" value="UniProtKB-UniRule"/>
</dbReference>
<dbReference type="SUPFAM" id="SSF51306">
    <property type="entry name" value="LexA/Signal peptidase"/>
    <property type="match status" value="1"/>
</dbReference>
<dbReference type="KEGG" id="htl:HPTL_1041"/>
<keyword evidence="3 12" id="KW-0235">DNA replication</keyword>
<evidence type="ECO:0000256" key="11">
    <source>
        <dbReference type="ARBA" id="ARBA00023236"/>
    </source>
</evidence>
<dbReference type="InterPro" id="IPR036388">
    <property type="entry name" value="WH-like_DNA-bd_sf"/>
</dbReference>
<accession>A0A2Z6DYH0</accession>
<comment type="catalytic activity">
    <reaction evidence="12">
        <text>Hydrolysis of Ala-|-Gly bond in repressor LexA.</text>
        <dbReference type="EC" id="3.4.21.88"/>
    </reaction>
</comment>
<evidence type="ECO:0000256" key="10">
    <source>
        <dbReference type="ARBA" id="ARBA00023204"/>
    </source>
</evidence>
<dbReference type="InterPro" id="IPR006200">
    <property type="entry name" value="LexA"/>
</dbReference>
<feature type="active site" description="For autocatalytic cleavage activity" evidence="12">
    <location>
        <position position="145"/>
    </location>
</feature>
<dbReference type="Proteomes" id="UP000262004">
    <property type="component" value="Chromosome"/>
</dbReference>
<keyword evidence="10 12" id="KW-0234">DNA repair</keyword>
<dbReference type="RefSeq" id="WP_119335052.1">
    <property type="nucleotide sequence ID" value="NZ_AP018558.1"/>
</dbReference>
<keyword evidence="2 12" id="KW-0678">Repressor</keyword>
<keyword evidence="4 12" id="KW-0227">DNA damage</keyword>
<evidence type="ECO:0000256" key="3">
    <source>
        <dbReference type="ARBA" id="ARBA00022705"/>
    </source>
</evidence>
<organism evidence="16 17">
    <name type="scientific">Hydrogenophilus thermoluteolus</name>
    <name type="common">Pseudomonas hydrogenothermophila</name>
    <dbReference type="NCBI Taxonomy" id="297"/>
    <lineage>
        <taxon>Bacteria</taxon>
        <taxon>Pseudomonadati</taxon>
        <taxon>Pseudomonadota</taxon>
        <taxon>Hydrogenophilia</taxon>
        <taxon>Hydrogenophilales</taxon>
        <taxon>Hydrogenophilaceae</taxon>
        <taxon>Hydrogenophilus</taxon>
    </lineage>
</organism>
<dbReference type="PANTHER" id="PTHR33516:SF2">
    <property type="entry name" value="LEXA REPRESSOR-RELATED"/>
    <property type="match status" value="1"/>
</dbReference>
<dbReference type="InterPro" id="IPR050077">
    <property type="entry name" value="LexA_repressor"/>
</dbReference>
<dbReference type="GO" id="GO:0004252">
    <property type="term" value="F:serine-type endopeptidase activity"/>
    <property type="evidence" value="ECO:0007669"/>
    <property type="project" value="UniProtKB-UniRule"/>
</dbReference>
<evidence type="ECO:0000313" key="17">
    <source>
        <dbReference type="Proteomes" id="UP000262004"/>
    </source>
</evidence>
<feature type="site" description="Cleavage; by autolysis" evidence="12">
    <location>
        <begin position="110"/>
        <end position="111"/>
    </location>
</feature>
<name>A0A2Z6DYH0_HYDTE</name>
<feature type="domain" description="LexA repressor DNA-binding" evidence="15">
    <location>
        <begin position="6"/>
        <end position="67"/>
    </location>
</feature>
<dbReference type="InterPro" id="IPR015927">
    <property type="entry name" value="Peptidase_S24_S26A/B/C"/>
</dbReference>
<keyword evidence="11 12" id="KW-0742">SOS response</keyword>
<dbReference type="EMBL" id="AP018558">
    <property type="protein sequence ID" value="BBD77305.1"/>
    <property type="molecule type" value="Genomic_DNA"/>
</dbReference>
<dbReference type="FunFam" id="2.10.109.10:FF:000001">
    <property type="entry name" value="LexA repressor"/>
    <property type="match status" value="1"/>
</dbReference>
<dbReference type="Gene3D" id="1.10.10.10">
    <property type="entry name" value="Winged helix-like DNA-binding domain superfamily/Winged helix DNA-binding domain"/>
    <property type="match status" value="1"/>
</dbReference>
<evidence type="ECO:0000256" key="12">
    <source>
        <dbReference type="HAMAP-Rule" id="MF_00015"/>
    </source>
</evidence>
<keyword evidence="17" id="KW-1185">Reference proteome</keyword>
<dbReference type="EC" id="3.4.21.88" evidence="12"/>
<dbReference type="InterPro" id="IPR036390">
    <property type="entry name" value="WH_DNA-bd_sf"/>
</dbReference>
<keyword evidence="5 12" id="KW-0378">Hydrolase</keyword>
<dbReference type="InterPro" id="IPR039418">
    <property type="entry name" value="LexA-like"/>
</dbReference>
<evidence type="ECO:0000256" key="9">
    <source>
        <dbReference type="ARBA" id="ARBA00023163"/>
    </source>
</evidence>
<evidence type="ECO:0000256" key="5">
    <source>
        <dbReference type="ARBA" id="ARBA00022801"/>
    </source>
</evidence>
<evidence type="ECO:0000313" key="16">
    <source>
        <dbReference type="EMBL" id="BBD77305.1"/>
    </source>
</evidence>
<dbReference type="GO" id="GO:0009432">
    <property type="term" value="P:SOS response"/>
    <property type="evidence" value="ECO:0007669"/>
    <property type="project" value="UniProtKB-UniRule"/>
</dbReference>
<feature type="DNA-binding region" description="H-T-H motif" evidence="12">
    <location>
        <begin position="30"/>
        <end position="50"/>
    </location>
</feature>
<evidence type="ECO:0000256" key="6">
    <source>
        <dbReference type="ARBA" id="ARBA00022813"/>
    </source>
</evidence>
<dbReference type="GO" id="GO:0006260">
    <property type="term" value="P:DNA replication"/>
    <property type="evidence" value="ECO:0007669"/>
    <property type="project" value="UniProtKB-UniRule"/>
</dbReference>
<evidence type="ECO:0000256" key="2">
    <source>
        <dbReference type="ARBA" id="ARBA00022491"/>
    </source>
</evidence>
<evidence type="ECO:0000256" key="1">
    <source>
        <dbReference type="ARBA" id="ARBA00007484"/>
    </source>
</evidence>
<keyword evidence="8 12" id="KW-0238">DNA-binding</keyword>
<evidence type="ECO:0000256" key="8">
    <source>
        <dbReference type="ARBA" id="ARBA00023125"/>
    </source>
</evidence>
<dbReference type="NCBIfam" id="TIGR00498">
    <property type="entry name" value="lexA"/>
    <property type="match status" value="1"/>
</dbReference>
<dbReference type="InterPro" id="IPR036286">
    <property type="entry name" value="LexA/Signal_pep-like_sf"/>
</dbReference>
<keyword evidence="6 12" id="KW-0068">Autocatalytic cleavage</keyword>
<dbReference type="OrthoDB" id="9787787at2"/>
<dbReference type="GO" id="GO:0045892">
    <property type="term" value="P:negative regulation of DNA-templated transcription"/>
    <property type="evidence" value="ECO:0007669"/>
    <property type="project" value="UniProtKB-UniRule"/>
</dbReference>
<dbReference type="HAMAP" id="MF_00015">
    <property type="entry name" value="LexA"/>
    <property type="match status" value="1"/>
</dbReference>
<gene>
    <name evidence="12" type="primary">lexA</name>
    <name evidence="16" type="ORF">HPTL_1041</name>
</gene>
<dbReference type="InterPro" id="IPR006199">
    <property type="entry name" value="LexA_DNA-bd_dom"/>
</dbReference>
<dbReference type="GO" id="GO:0006508">
    <property type="term" value="P:proteolysis"/>
    <property type="evidence" value="ECO:0007669"/>
    <property type="project" value="InterPro"/>
</dbReference>
<evidence type="ECO:0000259" key="14">
    <source>
        <dbReference type="Pfam" id="PF00717"/>
    </source>
</evidence>
<keyword evidence="9 12" id="KW-0804">Transcription</keyword>
<feature type="domain" description="Peptidase S24/S26A/S26B/S26C" evidence="14">
    <location>
        <begin position="103"/>
        <end position="220"/>
    </location>
</feature>
<reference evidence="16 17" key="1">
    <citation type="submission" date="2018-04" db="EMBL/GenBank/DDBJ databases">
        <title>Complete genome sequence of Hydrogenophilus thermoluteolus TH-1.</title>
        <authorList>
            <person name="Arai H."/>
        </authorList>
    </citation>
    <scope>NUCLEOTIDE SEQUENCE [LARGE SCALE GENOMIC DNA]</scope>
    <source>
        <strain evidence="16 17">TH-1</strain>
    </source>
</reference>
<dbReference type="SUPFAM" id="SSF46785">
    <property type="entry name" value="Winged helix' DNA-binding domain"/>
    <property type="match status" value="1"/>
</dbReference>
<evidence type="ECO:0000256" key="7">
    <source>
        <dbReference type="ARBA" id="ARBA00023015"/>
    </source>
</evidence>
<comment type="subunit">
    <text evidence="12">Homodimer.</text>
</comment>
<dbReference type="CDD" id="cd06529">
    <property type="entry name" value="S24_LexA-like"/>
    <property type="match status" value="1"/>
</dbReference>
<evidence type="ECO:0000256" key="4">
    <source>
        <dbReference type="ARBA" id="ARBA00022763"/>
    </source>
</evidence>
<feature type="active site" description="For autocatalytic cleavage activity" evidence="12">
    <location>
        <position position="182"/>
    </location>
</feature>
<proteinExistence type="inferred from homology"/>
<sequence>MSRAFLTPRQEAILRFLTRFHSEHGRPPTRQELCAAFGFRSPNAAQCHLHALAEKGLIAIDRGCARGIRLLVAADAVLNSERGGTASPAACEAANTHGETGLPVIGKVAAGAPILATPHIEAYHPIAPTAFRPRADYLLRVVGDSMIHAGILPGDLVAVRQTPEAPSGAIVVARIDDEVTVKRLVRRAPETIELHPENPDYAPIRIDPTHHQFALEGVVVGVIRPSLS</sequence>
<dbReference type="PANTHER" id="PTHR33516">
    <property type="entry name" value="LEXA REPRESSOR"/>
    <property type="match status" value="1"/>
</dbReference>
<dbReference type="Gene3D" id="2.10.109.10">
    <property type="entry name" value="Umud Fragment, subunit A"/>
    <property type="match status" value="1"/>
</dbReference>
<keyword evidence="7 12" id="KW-0805">Transcription regulation</keyword>
<dbReference type="InterPro" id="IPR006197">
    <property type="entry name" value="Peptidase_S24_LexA"/>
</dbReference>
<dbReference type="GO" id="GO:0006281">
    <property type="term" value="P:DNA repair"/>
    <property type="evidence" value="ECO:0007669"/>
    <property type="project" value="UniProtKB-UniRule"/>
</dbReference>
<comment type="function">
    <text evidence="12">Represses a number of genes involved in the response to DNA damage (SOS response), including recA and lexA. In the presence of single-stranded DNA, RecA interacts with LexA causing an autocatalytic cleavage which disrupts the DNA-binding part of LexA, leading to derepression of the SOS regulon and eventually DNA repair.</text>
</comment>